<dbReference type="Gramene" id="Kaladp0674s0168.1.v1.1">
    <property type="protein sequence ID" value="Kaladp0674s0168.1.v1.1"/>
    <property type="gene ID" value="Kaladp0674s0168.v1.1"/>
</dbReference>
<evidence type="ECO:0000256" key="2">
    <source>
        <dbReference type="SAM" id="SignalP"/>
    </source>
</evidence>
<proteinExistence type="predicted"/>
<evidence type="ECO:0000313" key="3">
    <source>
        <dbReference type="EnsemblPlants" id="Kaladp0674s0168.1.v1.1"/>
    </source>
</evidence>
<feature type="compositionally biased region" description="Basic and acidic residues" evidence="1">
    <location>
        <begin position="127"/>
        <end position="148"/>
    </location>
</feature>
<dbReference type="EnsemblPlants" id="Kaladp0674s0168.1.v1.1">
    <property type="protein sequence ID" value="Kaladp0674s0168.1.v1.1"/>
    <property type="gene ID" value="Kaladp0674s0168.v1.1"/>
</dbReference>
<feature type="signal peptide" evidence="2">
    <location>
        <begin position="1"/>
        <end position="25"/>
    </location>
</feature>
<keyword evidence="4" id="KW-1185">Reference proteome</keyword>
<keyword evidence="2" id="KW-0732">Signal</keyword>
<evidence type="ECO:0000313" key="4">
    <source>
        <dbReference type="Proteomes" id="UP000594263"/>
    </source>
</evidence>
<accession>A0A7N1A930</accession>
<dbReference type="Proteomes" id="UP000594263">
    <property type="component" value="Unplaced"/>
</dbReference>
<feature type="chain" id="PRO_5029491991" evidence="2">
    <location>
        <begin position="26"/>
        <end position="148"/>
    </location>
</feature>
<reference evidence="3" key="1">
    <citation type="submission" date="2021-01" db="UniProtKB">
        <authorList>
            <consortium name="EnsemblPlants"/>
        </authorList>
    </citation>
    <scope>IDENTIFICATION</scope>
</reference>
<feature type="region of interest" description="Disordered" evidence="1">
    <location>
        <begin position="112"/>
        <end position="148"/>
    </location>
</feature>
<sequence length="148" mass="16433">MATAADWGASLLFLVILLVSTPTASRSVDEPSVAVREVLATVAHFADSPAPYFTLPDSSEHHQHFHGYRSNPREAARRMAWSRRSSSAHLTLADLDRDNARVEWLNERLESALGSHKKTASQSLPRSNEKSATKRVEENEESRRAPAT</sequence>
<evidence type="ECO:0000256" key="1">
    <source>
        <dbReference type="SAM" id="MobiDB-lite"/>
    </source>
</evidence>
<organism evidence="3 4">
    <name type="scientific">Kalanchoe fedtschenkoi</name>
    <name type="common">Lavender scallops</name>
    <name type="synonym">South American air plant</name>
    <dbReference type="NCBI Taxonomy" id="63787"/>
    <lineage>
        <taxon>Eukaryota</taxon>
        <taxon>Viridiplantae</taxon>
        <taxon>Streptophyta</taxon>
        <taxon>Embryophyta</taxon>
        <taxon>Tracheophyta</taxon>
        <taxon>Spermatophyta</taxon>
        <taxon>Magnoliopsida</taxon>
        <taxon>eudicotyledons</taxon>
        <taxon>Gunneridae</taxon>
        <taxon>Pentapetalae</taxon>
        <taxon>Saxifragales</taxon>
        <taxon>Crassulaceae</taxon>
        <taxon>Kalanchoe</taxon>
    </lineage>
</organism>
<protein>
    <submittedName>
        <fullName evidence="3">Uncharacterized protein</fullName>
    </submittedName>
</protein>
<name>A0A7N1A930_KALFE</name>
<dbReference type="AlphaFoldDB" id="A0A7N1A930"/>